<dbReference type="SUPFAM" id="SSF56529">
    <property type="entry name" value="FAH"/>
    <property type="match status" value="1"/>
</dbReference>
<dbReference type="STRING" id="1499967.U27_00348"/>
<dbReference type="HOGENOM" id="CLU_028458_3_1_0"/>
<keyword evidence="2" id="KW-0479">Metal-binding</keyword>
<dbReference type="FunFam" id="3.90.850.10:FF:000002">
    <property type="entry name" value="2-hydroxyhepta-2,4-diene-1,7-dioate isomerase"/>
    <property type="match status" value="1"/>
</dbReference>
<evidence type="ECO:0000256" key="1">
    <source>
        <dbReference type="ARBA" id="ARBA00010211"/>
    </source>
</evidence>
<reference evidence="4" key="1">
    <citation type="journal article" date="2015" name="PeerJ">
        <title>First genomic representation of candidate bacterial phylum KSB3 points to enhanced environmental sensing as a trigger of wastewater bulking.</title>
        <authorList>
            <person name="Sekiguchi Y."/>
            <person name="Ohashi A."/>
            <person name="Parks D.H."/>
            <person name="Yamauchi T."/>
            <person name="Tyson G.W."/>
            <person name="Hugenholtz P."/>
        </authorList>
    </citation>
    <scope>NUCLEOTIDE SEQUENCE [LARGE SCALE GENOMIC DNA]</scope>
</reference>
<organism evidence="4">
    <name type="scientific">Vecturithrix granuli</name>
    <dbReference type="NCBI Taxonomy" id="1499967"/>
    <lineage>
        <taxon>Bacteria</taxon>
        <taxon>Candidatus Moduliflexota</taxon>
        <taxon>Candidatus Vecturitrichia</taxon>
        <taxon>Candidatus Vecturitrichales</taxon>
        <taxon>Candidatus Vecturitrichaceae</taxon>
        <taxon>Candidatus Vecturithrix</taxon>
    </lineage>
</organism>
<evidence type="ECO:0000256" key="2">
    <source>
        <dbReference type="ARBA" id="ARBA00022723"/>
    </source>
</evidence>
<dbReference type="InterPro" id="IPR051121">
    <property type="entry name" value="FAH"/>
</dbReference>
<dbReference type="GO" id="GO:0046872">
    <property type="term" value="F:metal ion binding"/>
    <property type="evidence" value="ECO:0007669"/>
    <property type="project" value="UniProtKB-KW"/>
</dbReference>
<proteinExistence type="inferred from homology"/>
<name>A0A081C796_VECG1</name>
<dbReference type="Proteomes" id="UP000030661">
    <property type="component" value="Unassembled WGS sequence"/>
</dbReference>
<dbReference type="GO" id="GO:0019752">
    <property type="term" value="P:carboxylic acid metabolic process"/>
    <property type="evidence" value="ECO:0007669"/>
    <property type="project" value="UniProtKB-ARBA"/>
</dbReference>
<dbReference type="AlphaFoldDB" id="A0A081C796"/>
<dbReference type="PANTHER" id="PTHR42796">
    <property type="entry name" value="FUMARYLACETOACETATE HYDROLASE DOMAIN-CONTAINING PROTEIN 2A-RELATED"/>
    <property type="match status" value="1"/>
</dbReference>
<keyword evidence="4" id="KW-0378">Hydrolase</keyword>
<dbReference type="InterPro" id="IPR036663">
    <property type="entry name" value="Fumarylacetoacetase_C_sf"/>
</dbReference>
<evidence type="ECO:0000313" key="4">
    <source>
        <dbReference type="EMBL" id="GAK60451.1"/>
    </source>
</evidence>
<dbReference type="eggNOG" id="COG0179">
    <property type="taxonomic scope" value="Bacteria"/>
</dbReference>
<evidence type="ECO:0000259" key="3">
    <source>
        <dbReference type="Pfam" id="PF01557"/>
    </source>
</evidence>
<keyword evidence="5" id="KW-1185">Reference proteome</keyword>
<accession>A0A081C796</accession>
<dbReference type="EMBL" id="DF820473">
    <property type="protein sequence ID" value="GAK60451.1"/>
    <property type="molecule type" value="Genomic_DNA"/>
</dbReference>
<gene>
    <name evidence="4" type="ORF">U27_00348</name>
</gene>
<dbReference type="GO" id="GO:0016853">
    <property type="term" value="F:isomerase activity"/>
    <property type="evidence" value="ECO:0007669"/>
    <property type="project" value="UniProtKB-ARBA"/>
</dbReference>
<dbReference type="PANTHER" id="PTHR42796:SF4">
    <property type="entry name" value="FUMARYLACETOACETATE HYDROLASE DOMAIN-CONTAINING PROTEIN 2A"/>
    <property type="match status" value="1"/>
</dbReference>
<dbReference type="InterPro" id="IPR011234">
    <property type="entry name" value="Fumarylacetoacetase-like_C"/>
</dbReference>
<feature type="domain" description="Fumarylacetoacetase-like C-terminal" evidence="3">
    <location>
        <begin position="179"/>
        <end position="383"/>
    </location>
</feature>
<sequence>MYREIPFRGHARRRREKEFRATFSKELFIRFGKRTTANEDFLFRGDGMYRETPVSRLSTRRETGVSRYIFRGETMRFVTYIQQDHTKIGALIDEHSLVDLNRGYLDLLCAQGSAEKSQEVFASSLKELLEGGENALHTARKILSIAQKDLRRQPDSTPRPWLVSLDAVRLMAPIPDPSKVVAIGQNYRDHCLEQNVPIPDRPIIFAKFPTAVIGPNEPIVWDPSLTDQVDFEAELGVVIGKCARHVPQEQAFDYIAGYVNGNDVSARDLQFSDRQWVRGKSLDTFCPIGPYLVTQDEVPDPQNLAIRAILNDVVMQDSSTRHMIFSVAYLIEFITRAFTLLPGDIILTGTPHGVGVFRNPKIFMQPGDTITIEVEHLGALSNPCRAEHVE</sequence>
<comment type="similarity">
    <text evidence="1">Belongs to the FAH family.</text>
</comment>
<dbReference type="Pfam" id="PF01557">
    <property type="entry name" value="FAA_hydrolase"/>
    <property type="match status" value="1"/>
</dbReference>
<protein>
    <submittedName>
        <fullName evidence="4">Fumarylacetoacetate hydrolase family protein</fullName>
    </submittedName>
</protein>
<evidence type="ECO:0000313" key="5">
    <source>
        <dbReference type="Proteomes" id="UP000030661"/>
    </source>
</evidence>
<dbReference type="GO" id="GO:0016787">
    <property type="term" value="F:hydrolase activity"/>
    <property type="evidence" value="ECO:0007669"/>
    <property type="project" value="UniProtKB-KW"/>
</dbReference>
<dbReference type="Gene3D" id="3.90.850.10">
    <property type="entry name" value="Fumarylacetoacetase-like, C-terminal domain"/>
    <property type="match status" value="1"/>
</dbReference>